<dbReference type="AlphaFoldDB" id="A0A2H3E2L5"/>
<accession>A0A2H3E2L5</accession>
<organism evidence="2 3">
    <name type="scientific">Armillaria gallica</name>
    <name type="common">Bulbous honey fungus</name>
    <name type="synonym">Armillaria bulbosa</name>
    <dbReference type="NCBI Taxonomy" id="47427"/>
    <lineage>
        <taxon>Eukaryota</taxon>
        <taxon>Fungi</taxon>
        <taxon>Dikarya</taxon>
        <taxon>Basidiomycota</taxon>
        <taxon>Agaricomycotina</taxon>
        <taxon>Agaricomycetes</taxon>
        <taxon>Agaricomycetidae</taxon>
        <taxon>Agaricales</taxon>
        <taxon>Marasmiineae</taxon>
        <taxon>Physalacriaceae</taxon>
        <taxon>Armillaria</taxon>
    </lineage>
</organism>
<keyword evidence="1" id="KW-0732">Signal</keyword>
<sequence length="72" mass="8186">MPWHGFKFLSVFFCFDVLPKYGVAGRAHGEILSCYLPFPGVLRSLKRLRIDRDFFGCNRQLSAALCMMALGL</sequence>
<dbReference type="InParanoid" id="A0A2H3E2L5"/>
<reference evidence="3" key="1">
    <citation type="journal article" date="2017" name="Nat. Ecol. Evol.">
        <title>Genome expansion and lineage-specific genetic innovations in the forest pathogenic fungi Armillaria.</title>
        <authorList>
            <person name="Sipos G."/>
            <person name="Prasanna A.N."/>
            <person name="Walter M.C."/>
            <person name="O'Connor E."/>
            <person name="Balint B."/>
            <person name="Krizsan K."/>
            <person name="Kiss B."/>
            <person name="Hess J."/>
            <person name="Varga T."/>
            <person name="Slot J."/>
            <person name="Riley R."/>
            <person name="Boka B."/>
            <person name="Rigling D."/>
            <person name="Barry K."/>
            <person name="Lee J."/>
            <person name="Mihaltcheva S."/>
            <person name="LaButti K."/>
            <person name="Lipzen A."/>
            <person name="Waldron R."/>
            <person name="Moloney N.M."/>
            <person name="Sperisen C."/>
            <person name="Kredics L."/>
            <person name="Vagvoelgyi C."/>
            <person name="Patrignani A."/>
            <person name="Fitzpatrick D."/>
            <person name="Nagy I."/>
            <person name="Doyle S."/>
            <person name="Anderson J.B."/>
            <person name="Grigoriev I.V."/>
            <person name="Gueldener U."/>
            <person name="Muensterkoetter M."/>
            <person name="Nagy L.G."/>
        </authorList>
    </citation>
    <scope>NUCLEOTIDE SEQUENCE [LARGE SCALE GENOMIC DNA]</scope>
    <source>
        <strain evidence="3">Ar21-2</strain>
    </source>
</reference>
<evidence type="ECO:0000313" key="3">
    <source>
        <dbReference type="Proteomes" id="UP000217790"/>
    </source>
</evidence>
<gene>
    <name evidence="2" type="ORF">ARMGADRAFT_804654</name>
</gene>
<dbReference type="EMBL" id="KZ293652">
    <property type="protein sequence ID" value="PBK95557.1"/>
    <property type="molecule type" value="Genomic_DNA"/>
</dbReference>
<evidence type="ECO:0000313" key="2">
    <source>
        <dbReference type="EMBL" id="PBK95557.1"/>
    </source>
</evidence>
<feature type="chain" id="PRO_5013803273" description="Secreted protein" evidence="1">
    <location>
        <begin position="25"/>
        <end position="72"/>
    </location>
</feature>
<dbReference type="Proteomes" id="UP000217790">
    <property type="component" value="Unassembled WGS sequence"/>
</dbReference>
<feature type="signal peptide" evidence="1">
    <location>
        <begin position="1"/>
        <end position="24"/>
    </location>
</feature>
<evidence type="ECO:0008006" key="4">
    <source>
        <dbReference type="Google" id="ProtNLM"/>
    </source>
</evidence>
<keyword evidence="3" id="KW-1185">Reference proteome</keyword>
<name>A0A2H3E2L5_ARMGA</name>
<protein>
    <recommendedName>
        <fullName evidence="4">Secreted protein</fullName>
    </recommendedName>
</protein>
<proteinExistence type="predicted"/>
<evidence type="ECO:0000256" key="1">
    <source>
        <dbReference type="SAM" id="SignalP"/>
    </source>
</evidence>